<reference evidence="1" key="1">
    <citation type="submission" date="2020-08" db="EMBL/GenBank/DDBJ databases">
        <title>Multicomponent nature underlies the extraordinary mechanical properties of spider dragline silk.</title>
        <authorList>
            <person name="Kono N."/>
            <person name="Nakamura H."/>
            <person name="Mori M."/>
            <person name="Yoshida Y."/>
            <person name="Ohtoshi R."/>
            <person name="Malay A.D."/>
            <person name="Moran D.A.P."/>
            <person name="Tomita M."/>
            <person name="Numata K."/>
            <person name="Arakawa K."/>
        </authorList>
    </citation>
    <scope>NUCLEOTIDE SEQUENCE</scope>
</reference>
<sequence length="133" mass="14601">MGDIPQLKALVYNVCMVRTSFITHNQKFCTLGAPKEKYMSPQNDGPIDLACHGSNLNMQISSGTKYDPPTSHEQSSITKTVSFNDVLLVVAGTYGSPYENPARIRLKANPGLVGKHHTNPMLRCPQCRPSTPK</sequence>
<proteinExistence type="predicted"/>
<evidence type="ECO:0000313" key="2">
    <source>
        <dbReference type="Proteomes" id="UP000887159"/>
    </source>
</evidence>
<protein>
    <submittedName>
        <fullName evidence="1">Uncharacterized protein</fullName>
    </submittedName>
</protein>
<organism evidence="1 2">
    <name type="scientific">Trichonephila clavipes</name>
    <name type="common">Golden silk orbweaver</name>
    <name type="synonym">Nephila clavipes</name>
    <dbReference type="NCBI Taxonomy" id="2585209"/>
    <lineage>
        <taxon>Eukaryota</taxon>
        <taxon>Metazoa</taxon>
        <taxon>Ecdysozoa</taxon>
        <taxon>Arthropoda</taxon>
        <taxon>Chelicerata</taxon>
        <taxon>Arachnida</taxon>
        <taxon>Araneae</taxon>
        <taxon>Araneomorphae</taxon>
        <taxon>Entelegynae</taxon>
        <taxon>Araneoidea</taxon>
        <taxon>Nephilidae</taxon>
        <taxon>Trichonephila</taxon>
    </lineage>
</organism>
<accession>A0A8X7BG55</accession>
<gene>
    <name evidence="1" type="primary">AVEN_44882_1</name>
    <name evidence="1" type="ORF">TNCV_4066711</name>
</gene>
<name>A0A8X7BG55_TRICX</name>
<keyword evidence="2" id="KW-1185">Reference proteome</keyword>
<dbReference type="EMBL" id="BMAU01021392">
    <property type="protein sequence ID" value="GFY30421.1"/>
    <property type="molecule type" value="Genomic_DNA"/>
</dbReference>
<dbReference type="AlphaFoldDB" id="A0A8X7BG55"/>
<dbReference type="Proteomes" id="UP000887159">
    <property type="component" value="Unassembled WGS sequence"/>
</dbReference>
<evidence type="ECO:0000313" key="1">
    <source>
        <dbReference type="EMBL" id="GFY30421.1"/>
    </source>
</evidence>
<comment type="caution">
    <text evidence="1">The sequence shown here is derived from an EMBL/GenBank/DDBJ whole genome shotgun (WGS) entry which is preliminary data.</text>
</comment>